<accession>A0A3E1Y756</accession>
<keyword evidence="5" id="KW-1185">Reference proteome</keyword>
<evidence type="ECO:0000256" key="1">
    <source>
        <dbReference type="ARBA" id="ARBA00004613"/>
    </source>
</evidence>
<gene>
    <name evidence="4" type="ORF">DVR12_18255</name>
</gene>
<evidence type="ECO:0000256" key="2">
    <source>
        <dbReference type="ARBA" id="ARBA00022525"/>
    </source>
</evidence>
<dbReference type="AlphaFoldDB" id="A0A3E1Y756"/>
<keyword evidence="2" id="KW-0964">Secreted</keyword>
<comment type="caution">
    <text evidence="4">The sequence shown here is derived from an EMBL/GenBank/DDBJ whole genome shotgun (WGS) entry which is preliminary data.</text>
</comment>
<keyword evidence="3" id="KW-0732">Signal</keyword>
<protein>
    <submittedName>
        <fullName evidence="4">Uncharacterized protein</fullName>
    </submittedName>
</protein>
<comment type="subcellular location">
    <subcellularLocation>
        <location evidence="1">Secreted</location>
    </subcellularLocation>
</comment>
<proteinExistence type="predicted"/>
<dbReference type="EMBL" id="QPMM01000010">
    <property type="protein sequence ID" value="RFS20760.1"/>
    <property type="molecule type" value="Genomic_DNA"/>
</dbReference>
<dbReference type="Proteomes" id="UP000260644">
    <property type="component" value="Unassembled WGS sequence"/>
</dbReference>
<sequence>MFIVFYINRTLNPSSCQCFQN</sequence>
<evidence type="ECO:0000256" key="3">
    <source>
        <dbReference type="ARBA" id="ARBA00022729"/>
    </source>
</evidence>
<organism evidence="4 5">
    <name type="scientific">Chitinophaga silvatica</name>
    <dbReference type="NCBI Taxonomy" id="2282649"/>
    <lineage>
        <taxon>Bacteria</taxon>
        <taxon>Pseudomonadati</taxon>
        <taxon>Bacteroidota</taxon>
        <taxon>Chitinophagia</taxon>
        <taxon>Chitinophagales</taxon>
        <taxon>Chitinophagaceae</taxon>
        <taxon>Chitinophaga</taxon>
    </lineage>
</organism>
<evidence type="ECO:0000313" key="4">
    <source>
        <dbReference type="EMBL" id="RFS20760.1"/>
    </source>
</evidence>
<dbReference type="InterPro" id="IPR004153">
    <property type="entry name" value="CXCXC_repeat"/>
</dbReference>
<reference evidence="4 5" key="1">
    <citation type="submission" date="2018-07" db="EMBL/GenBank/DDBJ databases">
        <title>Chitinophaga K2CV101002-2 sp. nov., isolated from a monsoon evergreen broad-leaved forest soil.</title>
        <authorList>
            <person name="Lv Y."/>
        </authorList>
    </citation>
    <scope>NUCLEOTIDE SEQUENCE [LARGE SCALE GENOMIC DNA]</scope>
    <source>
        <strain evidence="4 5">GDMCC 1.1288</strain>
    </source>
</reference>
<name>A0A3E1Y756_9BACT</name>
<dbReference type="Pfam" id="PF03128">
    <property type="entry name" value="CXCXC"/>
    <property type="match status" value="1"/>
</dbReference>
<evidence type="ECO:0000313" key="5">
    <source>
        <dbReference type="Proteomes" id="UP000260644"/>
    </source>
</evidence>